<keyword evidence="7" id="KW-0723">Serine/threonine-protein kinase</keyword>
<evidence type="ECO:0000313" key="8">
    <source>
        <dbReference type="Proteomes" id="UP001442494"/>
    </source>
</evidence>
<dbReference type="InterPro" id="IPR011009">
    <property type="entry name" value="Kinase-like_dom_sf"/>
</dbReference>
<keyword evidence="5" id="KW-0812">Transmembrane</keyword>
<evidence type="ECO:0000259" key="6">
    <source>
        <dbReference type="PROSITE" id="PS50011"/>
    </source>
</evidence>
<feature type="domain" description="Protein kinase" evidence="6">
    <location>
        <begin position="14"/>
        <end position="281"/>
    </location>
</feature>
<evidence type="ECO:0000256" key="5">
    <source>
        <dbReference type="SAM" id="Phobius"/>
    </source>
</evidence>
<protein>
    <submittedName>
        <fullName evidence="7">Serine/threonine protein kinase</fullName>
    </submittedName>
</protein>
<evidence type="ECO:0000256" key="4">
    <source>
        <dbReference type="SAM" id="MobiDB-lite"/>
    </source>
</evidence>
<keyword evidence="7" id="KW-0808">Transferase</keyword>
<dbReference type="PROSITE" id="PS00108">
    <property type="entry name" value="PROTEIN_KINASE_ST"/>
    <property type="match status" value="1"/>
</dbReference>
<gene>
    <name evidence="7" type="ORF">NDI37_11755</name>
</gene>
<dbReference type="SMART" id="SM00220">
    <property type="entry name" value="S_TKc"/>
    <property type="match status" value="1"/>
</dbReference>
<accession>A0ABV0JP18</accession>
<keyword evidence="5" id="KW-1133">Transmembrane helix</keyword>
<dbReference type="PANTHER" id="PTHR24348">
    <property type="entry name" value="SERINE/THREONINE-PROTEIN KINASE UNC-51-RELATED"/>
    <property type="match status" value="1"/>
</dbReference>
<dbReference type="PROSITE" id="PS00107">
    <property type="entry name" value="PROTEIN_KINASE_ATP"/>
    <property type="match status" value="1"/>
</dbReference>
<dbReference type="InterPro" id="IPR000719">
    <property type="entry name" value="Prot_kinase_dom"/>
</dbReference>
<dbReference type="GO" id="GO:0004674">
    <property type="term" value="F:protein serine/threonine kinase activity"/>
    <property type="evidence" value="ECO:0007669"/>
    <property type="project" value="UniProtKB-KW"/>
</dbReference>
<dbReference type="RefSeq" id="WP_190419111.1">
    <property type="nucleotide sequence ID" value="NZ_JAMPKK010000022.1"/>
</dbReference>
<proteinExistence type="predicted"/>
<evidence type="ECO:0000256" key="1">
    <source>
        <dbReference type="ARBA" id="ARBA00022741"/>
    </source>
</evidence>
<evidence type="ECO:0000313" key="7">
    <source>
        <dbReference type="EMBL" id="MEP0865140.1"/>
    </source>
</evidence>
<dbReference type="Pfam" id="PF00069">
    <property type="entry name" value="Pkinase"/>
    <property type="match status" value="1"/>
</dbReference>
<comment type="caution">
    <text evidence="7">The sequence shown here is derived from an EMBL/GenBank/DDBJ whole genome shotgun (WGS) entry which is preliminary data.</text>
</comment>
<reference evidence="7 8" key="1">
    <citation type="submission" date="2022-04" db="EMBL/GenBank/DDBJ databases">
        <title>Positive selection, recombination, and allopatry shape intraspecific diversity of widespread and dominant cyanobacteria.</title>
        <authorList>
            <person name="Wei J."/>
            <person name="Shu W."/>
            <person name="Hu C."/>
        </authorList>
    </citation>
    <scope>NUCLEOTIDE SEQUENCE [LARGE SCALE GENOMIC DNA]</scope>
    <source>
        <strain evidence="7 8">GB2-A5</strain>
    </source>
</reference>
<keyword evidence="7" id="KW-0418">Kinase</keyword>
<dbReference type="InterPro" id="IPR045269">
    <property type="entry name" value="Atg1-like"/>
</dbReference>
<keyword evidence="8" id="KW-1185">Reference proteome</keyword>
<name>A0ABV0JP18_9CYAN</name>
<dbReference type="PROSITE" id="PS50011">
    <property type="entry name" value="PROTEIN_KINASE_DOM"/>
    <property type="match status" value="1"/>
</dbReference>
<dbReference type="Proteomes" id="UP001442494">
    <property type="component" value="Unassembled WGS sequence"/>
</dbReference>
<evidence type="ECO:0000256" key="3">
    <source>
        <dbReference type="PROSITE-ProRule" id="PRU10141"/>
    </source>
</evidence>
<feature type="region of interest" description="Disordered" evidence="4">
    <location>
        <begin position="340"/>
        <end position="368"/>
    </location>
</feature>
<keyword evidence="2 3" id="KW-0067">ATP-binding</keyword>
<evidence type="ECO:0000256" key="2">
    <source>
        <dbReference type="ARBA" id="ARBA00022840"/>
    </source>
</evidence>
<feature type="transmembrane region" description="Helical" evidence="5">
    <location>
        <begin position="310"/>
        <end position="330"/>
    </location>
</feature>
<feature type="binding site" evidence="3">
    <location>
        <position position="42"/>
    </location>
    <ligand>
        <name>ATP</name>
        <dbReference type="ChEBI" id="CHEBI:30616"/>
    </ligand>
</feature>
<sequence length="368" mass="41020">MAWAAGHLLQGGKYTIEKVLGEGRFGITYLAKDAKGERVVIKTLNDALLNDSDFNRFEQNFVKEAFKLAKCQHPHIVRMLEEPFLEQEPSQNKELWCIAMEYVAGIDLAHRQSAILSIEEARCYIQQIGEALMVVHQKQIVHRDVKPANIMIRSGKSEAVLIDFGLARDFDRKLSASVLDTEAEPNFAAPELYSRTAELRAYTDIYSLAATLYNLLTGQLPTSAKERQLNNTALKLPKEINPQISDKVNRAILRGMELDAQKRPKSVEEWLDDLGWKREAIGGSNPQIEAESNRQTRLAEQQVKLGVANLWIAVVIGILSILVTVLLAMYGDQLKSIFGNPDSPSSSEPSPATTSTPQISPIKSLPKK</sequence>
<organism evidence="7 8">
    <name type="scientific">Funiculus sociatus GB2-A5</name>
    <dbReference type="NCBI Taxonomy" id="2933946"/>
    <lineage>
        <taxon>Bacteria</taxon>
        <taxon>Bacillati</taxon>
        <taxon>Cyanobacteriota</taxon>
        <taxon>Cyanophyceae</taxon>
        <taxon>Coleofasciculales</taxon>
        <taxon>Coleofasciculaceae</taxon>
        <taxon>Funiculus</taxon>
    </lineage>
</organism>
<keyword evidence="1 3" id="KW-0547">Nucleotide-binding</keyword>
<dbReference type="Gene3D" id="1.10.510.10">
    <property type="entry name" value="Transferase(Phosphotransferase) domain 1"/>
    <property type="match status" value="1"/>
</dbReference>
<feature type="compositionally biased region" description="Low complexity" evidence="4">
    <location>
        <begin position="341"/>
        <end position="357"/>
    </location>
</feature>
<keyword evidence="5" id="KW-0472">Membrane</keyword>
<dbReference type="SUPFAM" id="SSF56112">
    <property type="entry name" value="Protein kinase-like (PK-like)"/>
    <property type="match status" value="1"/>
</dbReference>
<dbReference type="InterPro" id="IPR017441">
    <property type="entry name" value="Protein_kinase_ATP_BS"/>
</dbReference>
<dbReference type="PANTHER" id="PTHR24348:SF68">
    <property type="entry name" value="SERINE_THREONINE-PROTEIN KINASE ATG1C"/>
    <property type="match status" value="1"/>
</dbReference>
<dbReference type="CDD" id="cd14014">
    <property type="entry name" value="STKc_PknB_like"/>
    <property type="match status" value="1"/>
</dbReference>
<dbReference type="EMBL" id="JAMPKK010000022">
    <property type="protein sequence ID" value="MEP0865140.1"/>
    <property type="molecule type" value="Genomic_DNA"/>
</dbReference>
<dbReference type="InterPro" id="IPR008271">
    <property type="entry name" value="Ser/Thr_kinase_AS"/>
</dbReference>